<evidence type="ECO:0000313" key="4">
    <source>
        <dbReference type="Proteomes" id="UP000054107"/>
    </source>
</evidence>
<feature type="region of interest" description="Disordered" evidence="2">
    <location>
        <begin position="159"/>
        <end position="204"/>
    </location>
</feature>
<accession>A0A0B7NGZ5</accession>
<keyword evidence="1" id="KW-0175">Coiled coil</keyword>
<feature type="coiled-coil region" evidence="1">
    <location>
        <begin position="334"/>
        <end position="382"/>
    </location>
</feature>
<evidence type="ECO:0000256" key="1">
    <source>
        <dbReference type="SAM" id="Coils"/>
    </source>
</evidence>
<feature type="coiled-coil region" evidence="1">
    <location>
        <begin position="545"/>
        <end position="628"/>
    </location>
</feature>
<dbReference type="AlphaFoldDB" id="A0A0B7NGZ5"/>
<dbReference type="EMBL" id="LN731032">
    <property type="protein sequence ID" value="CEP14191.1"/>
    <property type="molecule type" value="Genomic_DNA"/>
</dbReference>
<reference evidence="3 4" key="1">
    <citation type="submission" date="2014-09" db="EMBL/GenBank/DDBJ databases">
        <authorList>
            <person name="Ellenberger Sabrina"/>
        </authorList>
    </citation>
    <scope>NUCLEOTIDE SEQUENCE [LARGE SCALE GENOMIC DNA]</scope>
    <source>
        <strain evidence="3 4">CBS 412.66</strain>
    </source>
</reference>
<keyword evidence="4" id="KW-1185">Reference proteome</keyword>
<feature type="compositionally biased region" description="Polar residues" evidence="2">
    <location>
        <begin position="28"/>
        <end position="46"/>
    </location>
</feature>
<dbReference type="Proteomes" id="UP000054107">
    <property type="component" value="Unassembled WGS sequence"/>
</dbReference>
<evidence type="ECO:0000256" key="2">
    <source>
        <dbReference type="SAM" id="MobiDB-lite"/>
    </source>
</evidence>
<feature type="region of interest" description="Disordered" evidence="2">
    <location>
        <begin position="1"/>
        <end position="90"/>
    </location>
</feature>
<feature type="compositionally biased region" description="Polar residues" evidence="2">
    <location>
        <begin position="55"/>
        <end position="67"/>
    </location>
</feature>
<gene>
    <name evidence="3" type="primary">PARPA_08355.1 scaffold 32756</name>
</gene>
<proteinExistence type="predicted"/>
<protein>
    <submittedName>
        <fullName evidence="3">Uncharacterized protein</fullName>
    </submittedName>
</protein>
<feature type="compositionally biased region" description="Basic and acidic residues" evidence="2">
    <location>
        <begin position="8"/>
        <end position="27"/>
    </location>
</feature>
<name>A0A0B7NGZ5_9FUNG</name>
<organism evidence="3 4">
    <name type="scientific">Parasitella parasitica</name>
    <dbReference type="NCBI Taxonomy" id="35722"/>
    <lineage>
        <taxon>Eukaryota</taxon>
        <taxon>Fungi</taxon>
        <taxon>Fungi incertae sedis</taxon>
        <taxon>Mucoromycota</taxon>
        <taxon>Mucoromycotina</taxon>
        <taxon>Mucoromycetes</taxon>
        <taxon>Mucorales</taxon>
        <taxon>Mucorineae</taxon>
        <taxon>Mucoraceae</taxon>
        <taxon>Parasitella</taxon>
    </lineage>
</organism>
<sequence length="987" mass="112628">MGLKKIFSTKDKKDRESSSLKSDKSAQRESPSTLSRAFSNWSSQQKVRSRLKHTSLGSNRSISSHNLSAHDAKRLSEPVAPSPSLSHQLPLTRGNKVTQNYDQQQKTRQMKTNPFTTISAATSPITPSDSMRDVNNVVNVLRNSMSSAASLSTFASATDEEKHTQYNTSHDTLDSPTPAAKQKDGTNPFLHSHDTKPTTAVPQKRQSQVFYPLPMKFDNDSNKYELSEDEYHAMEHGNFDAPITPPESAQYKRHSQVCDESLYAELLAVQQQLDAVNPNNAVDIQKRLSGVNQLLAKARDNSGRLETRLKTVIDTSKQTIVAINEENKILKAADETTKSELEQIKQQHQETKEKHQDQLAVYQELKEQHDGIVQENQAFLEETQQLSARLDQHIATHKDISLLLNDGKSAREGDQEEETDLLGQFNKMVALTSSSQLLNKQLEVKLQDSTRQHTQEMQTLKQTFEAEKQQHLESKKQELVALETAKDQQLELKQQELSALQTKLEDEKAQELELKDHEIVSLQIKMDTDAKTLERAHQAEIHILNQEQKEKIDNLVTQLKTESDQHTATLEKNHQTEMQELQAKLEQEQQRRVQALQEEHQQEMQELKAKTENDIAALEQQHQTKMQSLEAKYTDLITDASNNIKQEQEKWQQRETELVKRIECLEESNKKSKSKLESCTAHKQELEEKSNRLQSQIEILSSKTSDHVQNVAQDNISFKQESERLQKEHQGLEEQCIMLTKTLESTKEENLGLQSTVDEIKQQLLELQSSKEASEKVLKERIHMINEQSAQFLAEAQHQNEKKALECQQLRNQLAEMEQVSREAAKSVMDENDRLENRLHQMEASSQLTVHENIALNEQVELLSKNTSRRSIAAENQQLKNELKMMNNIRQENISLSELVECLQAKVKEVSMNGRYTIAGASSSKDNNSQQEELMLMHTRAQLGLIEYLEGEDNVLLAMSKFKKQLEAEMKGFASTANSLVSTKHIR</sequence>
<dbReference type="STRING" id="35722.A0A0B7NGZ5"/>
<feature type="coiled-coil region" evidence="1">
    <location>
        <begin position="869"/>
        <end position="906"/>
    </location>
</feature>
<dbReference type="OrthoDB" id="2252112at2759"/>
<evidence type="ECO:0000313" key="3">
    <source>
        <dbReference type="EMBL" id="CEP14191.1"/>
    </source>
</evidence>
<feature type="coiled-coil region" evidence="1">
    <location>
        <begin position="450"/>
        <end position="517"/>
    </location>
</feature>
<feature type="coiled-coil region" evidence="1">
    <location>
        <begin position="669"/>
        <end position="845"/>
    </location>
</feature>